<evidence type="ECO:0000313" key="5">
    <source>
        <dbReference type="EMBL" id="KAK8948618.1"/>
    </source>
</evidence>
<dbReference type="InterPro" id="IPR020189">
    <property type="entry name" value="IF5A_C"/>
</dbReference>
<organism evidence="5 6">
    <name type="scientific">Platanthera zijinensis</name>
    <dbReference type="NCBI Taxonomy" id="2320716"/>
    <lineage>
        <taxon>Eukaryota</taxon>
        <taxon>Viridiplantae</taxon>
        <taxon>Streptophyta</taxon>
        <taxon>Embryophyta</taxon>
        <taxon>Tracheophyta</taxon>
        <taxon>Spermatophyta</taxon>
        <taxon>Magnoliopsida</taxon>
        <taxon>Liliopsida</taxon>
        <taxon>Asparagales</taxon>
        <taxon>Orchidaceae</taxon>
        <taxon>Orchidoideae</taxon>
        <taxon>Orchideae</taxon>
        <taxon>Orchidinae</taxon>
        <taxon>Platanthera</taxon>
    </lineage>
</organism>
<dbReference type="SMART" id="SM01376">
    <property type="entry name" value="eIF-5a"/>
    <property type="match status" value="1"/>
</dbReference>
<dbReference type="GO" id="GO:0045901">
    <property type="term" value="P:positive regulation of translational elongation"/>
    <property type="evidence" value="ECO:0007669"/>
    <property type="project" value="InterPro"/>
</dbReference>
<dbReference type="InterPro" id="IPR001884">
    <property type="entry name" value="IF5A-like"/>
</dbReference>
<accession>A0AAP0GAT2</accession>
<dbReference type="EMBL" id="JBBWWQ010000004">
    <property type="protein sequence ID" value="KAK8948618.1"/>
    <property type="molecule type" value="Genomic_DNA"/>
</dbReference>
<dbReference type="AlphaFoldDB" id="A0AAP0GAT2"/>
<dbReference type="PANTHER" id="PTHR11673">
    <property type="entry name" value="TRANSLATION INITIATION FACTOR 5A FAMILY MEMBER"/>
    <property type="match status" value="1"/>
</dbReference>
<dbReference type="InterPro" id="IPR014722">
    <property type="entry name" value="Rib_uL2_dom2"/>
</dbReference>
<dbReference type="GO" id="GO:0045905">
    <property type="term" value="P:positive regulation of translational termination"/>
    <property type="evidence" value="ECO:0007669"/>
    <property type="project" value="InterPro"/>
</dbReference>
<feature type="domain" description="Translation initiation factor 5A C-terminal" evidence="4">
    <location>
        <begin position="109"/>
        <end position="164"/>
    </location>
</feature>
<dbReference type="Gene3D" id="2.40.50.140">
    <property type="entry name" value="Nucleic acid-binding proteins"/>
    <property type="match status" value="1"/>
</dbReference>
<dbReference type="Proteomes" id="UP001418222">
    <property type="component" value="Unassembled WGS sequence"/>
</dbReference>
<keyword evidence="5" id="KW-0396">Initiation factor</keyword>
<dbReference type="SUPFAM" id="SSF50249">
    <property type="entry name" value="Nucleic acid-binding proteins"/>
    <property type="match status" value="1"/>
</dbReference>
<keyword evidence="2" id="KW-0648">Protein biosynthesis</keyword>
<dbReference type="InterPro" id="IPR019769">
    <property type="entry name" value="Trans_elong_IF5A_hypusine_site"/>
</dbReference>
<gene>
    <name evidence="5" type="primary">EIF5A4</name>
    <name evidence="5" type="ORF">KSP39_PZI005039</name>
</gene>
<proteinExistence type="inferred from homology"/>
<dbReference type="GO" id="GO:0003746">
    <property type="term" value="F:translation elongation factor activity"/>
    <property type="evidence" value="ECO:0007669"/>
    <property type="project" value="InterPro"/>
</dbReference>
<dbReference type="InterPro" id="IPR012340">
    <property type="entry name" value="NA-bd_OB-fold"/>
</dbReference>
<comment type="similarity">
    <text evidence="1">Belongs to the eIF-5A family.</text>
</comment>
<dbReference type="GO" id="GO:0003723">
    <property type="term" value="F:RNA binding"/>
    <property type="evidence" value="ECO:0007669"/>
    <property type="project" value="InterPro"/>
</dbReference>
<dbReference type="Pfam" id="PF21485">
    <property type="entry name" value="IF5A-like_N"/>
    <property type="match status" value="1"/>
</dbReference>
<dbReference type="NCBIfam" id="TIGR00037">
    <property type="entry name" value="eIF_5A"/>
    <property type="match status" value="1"/>
</dbReference>
<evidence type="ECO:0000259" key="4">
    <source>
        <dbReference type="SMART" id="SM01376"/>
    </source>
</evidence>
<dbReference type="PROSITE" id="PS00302">
    <property type="entry name" value="IF5A_HYPUSINE"/>
    <property type="match status" value="1"/>
</dbReference>
<keyword evidence="3" id="KW-0385">Hypusine</keyword>
<dbReference type="Pfam" id="PF01287">
    <property type="entry name" value="eIF-5a"/>
    <property type="match status" value="1"/>
</dbReference>
<dbReference type="GO" id="GO:0043022">
    <property type="term" value="F:ribosome binding"/>
    <property type="evidence" value="ECO:0007669"/>
    <property type="project" value="InterPro"/>
</dbReference>
<evidence type="ECO:0000256" key="1">
    <source>
        <dbReference type="ARBA" id="ARBA00006016"/>
    </source>
</evidence>
<dbReference type="InterPro" id="IPR048670">
    <property type="entry name" value="IF5A-like_N"/>
</dbReference>
<name>A0AAP0GAT2_9ASPA</name>
<dbReference type="SUPFAM" id="SSF50104">
    <property type="entry name" value="Translation proteins SH3-like domain"/>
    <property type="match status" value="1"/>
</dbReference>
<keyword evidence="6" id="KW-1185">Reference proteome</keyword>
<evidence type="ECO:0000256" key="3">
    <source>
        <dbReference type="ARBA" id="ARBA00023071"/>
    </source>
</evidence>
<evidence type="ECO:0000256" key="2">
    <source>
        <dbReference type="ARBA" id="ARBA00022917"/>
    </source>
</evidence>
<dbReference type="GO" id="GO:0003743">
    <property type="term" value="F:translation initiation factor activity"/>
    <property type="evidence" value="ECO:0007669"/>
    <property type="project" value="UniProtKB-KW"/>
</dbReference>
<dbReference type="InterPro" id="IPR008991">
    <property type="entry name" value="Translation_prot_SH3-like_sf"/>
</dbReference>
<evidence type="ECO:0000313" key="6">
    <source>
        <dbReference type="Proteomes" id="UP001418222"/>
    </source>
</evidence>
<sequence>MGPIMSSLHGFSNIVKGAPQARLRLQDQQAQRLVPSCAFSTPLEHERHRLGSKTPLRLGAPLITKVVEVSTSKTGKHGHAKCHFVAIDIFTAKKLEDIVPSSHNCDVPHVNRTDYQLIDISSDGFISLLTENGNTKDDLRLPTDESLLSQKGTSRGKHFFSRMDGLLWSNMRIGEPELGSLGRTGSRQWLIEVPSVWKSENMIGRGMSRWRRDAEWRRRELLARCKGTKERGGGRHPSGGRAIPPARALAGALARTLPGCLANSGGRFRDIRGRGVRCARGLRDGLEEPREKPTGDDGFAALILTPHIPQRLYG</sequence>
<dbReference type="Gene3D" id="2.30.30.30">
    <property type="match status" value="1"/>
</dbReference>
<comment type="caution">
    <text evidence="5">The sequence shown here is derived from an EMBL/GenBank/DDBJ whole genome shotgun (WGS) entry which is preliminary data.</text>
</comment>
<reference evidence="5 6" key="1">
    <citation type="journal article" date="2022" name="Nat. Plants">
        <title>Genomes of leafy and leafless Platanthera orchids illuminate the evolution of mycoheterotrophy.</title>
        <authorList>
            <person name="Li M.H."/>
            <person name="Liu K.W."/>
            <person name="Li Z."/>
            <person name="Lu H.C."/>
            <person name="Ye Q.L."/>
            <person name="Zhang D."/>
            <person name="Wang J.Y."/>
            <person name="Li Y.F."/>
            <person name="Zhong Z.M."/>
            <person name="Liu X."/>
            <person name="Yu X."/>
            <person name="Liu D.K."/>
            <person name="Tu X.D."/>
            <person name="Liu B."/>
            <person name="Hao Y."/>
            <person name="Liao X.Y."/>
            <person name="Jiang Y.T."/>
            <person name="Sun W.H."/>
            <person name="Chen J."/>
            <person name="Chen Y.Q."/>
            <person name="Ai Y."/>
            <person name="Zhai J.W."/>
            <person name="Wu S.S."/>
            <person name="Zhou Z."/>
            <person name="Hsiao Y.Y."/>
            <person name="Wu W.L."/>
            <person name="Chen Y.Y."/>
            <person name="Lin Y.F."/>
            <person name="Hsu J.L."/>
            <person name="Li C.Y."/>
            <person name="Wang Z.W."/>
            <person name="Zhao X."/>
            <person name="Zhong W.Y."/>
            <person name="Ma X.K."/>
            <person name="Ma L."/>
            <person name="Huang J."/>
            <person name="Chen G.Z."/>
            <person name="Huang M.Z."/>
            <person name="Huang L."/>
            <person name="Peng D.H."/>
            <person name="Luo Y.B."/>
            <person name="Zou S.Q."/>
            <person name="Chen S.P."/>
            <person name="Lan S."/>
            <person name="Tsai W.C."/>
            <person name="Van de Peer Y."/>
            <person name="Liu Z.J."/>
        </authorList>
    </citation>
    <scope>NUCLEOTIDE SEQUENCE [LARGE SCALE GENOMIC DNA]</scope>
    <source>
        <strain evidence="5">Lor287</strain>
    </source>
</reference>
<protein>
    <submittedName>
        <fullName evidence="5">Eukaryotic translation initiation factor 5A-4</fullName>
    </submittedName>
</protein>